<keyword evidence="2" id="KW-1185">Reference proteome</keyword>
<proteinExistence type="predicted"/>
<gene>
    <name evidence="1" type="ORF">ME3_90</name>
</gene>
<evidence type="ECO:0000313" key="2">
    <source>
        <dbReference type="Proteomes" id="UP000225947"/>
    </source>
</evidence>
<name>A0A172Q062_9CAUD</name>
<sequence>MSNEEQVQTFLDDSHDYELWLVSIINSIVYRDKSLAEWESHLNLPDASASTNPDEVEAYNNKLINLTETIMSNTAYSKVAFLKADAQHKEALLKAREEILQEIALTNSGKRAPSADSMEKMCETKCLKSYKLLESSRAIYEFWNTHSYKLNRLHDRMTSLNILKKNGY</sequence>
<dbReference type="EMBL" id="KU935715">
    <property type="protein sequence ID" value="AND75251.1"/>
    <property type="molecule type" value="Genomic_DNA"/>
</dbReference>
<reference evidence="2" key="1">
    <citation type="submission" date="2016-03" db="EMBL/GenBank/DDBJ databases">
        <title>Characterization of Acinetobacter baumannii phage vB_AbaM_ME3.</title>
        <authorList>
            <person name="Buttimer C.T.H."/>
            <person name="Elbreki M."/>
            <person name="Coffey A."/>
        </authorList>
    </citation>
    <scope>NUCLEOTIDE SEQUENCE [LARGE SCALE GENOMIC DNA]</scope>
</reference>
<accession>A0A172Q062</accession>
<protein>
    <submittedName>
        <fullName evidence="1">Uncharacterized protein</fullName>
    </submittedName>
</protein>
<dbReference type="Proteomes" id="UP000225947">
    <property type="component" value="Segment"/>
</dbReference>
<evidence type="ECO:0000313" key="1">
    <source>
        <dbReference type="EMBL" id="AND75251.1"/>
    </source>
</evidence>
<organism evidence="1 2">
    <name type="scientific">Acinetobacter phage vB_AbaM_ME3</name>
    <dbReference type="NCBI Taxonomy" id="1837876"/>
    <lineage>
        <taxon>Viruses</taxon>
        <taxon>Duplodnaviria</taxon>
        <taxon>Heunggongvirae</taxon>
        <taxon>Uroviricota</taxon>
        <taxon>Caudoviricetes</taxon>
        <taxon>Metrivirus</taxon>
        <taxon>Metrivirus ME3</taxon>
    </lineage>
</organism>